<dbReference type="SUPFAM" id="SSF51735">
    <property type="entry name" value="NAD(P)-binding Rossmann-fold domains"/>
    <property type="match status" value="1"/>
</dbReference>
<dbReference type="OrthoDB" id="47007at2759"/>
<dbReference type="AlphaFoldDB" id="A0A177CH69"/>
<dbReference type="InterPro" id="IPR051019">
    <property type="entry name" value="VLCFA-Steroid_DH"/>
</dbReference>
<name>A0A177CH69_9PLEO</name>
<protein>
    <submittedName>
        <fullName evidence="3">NAD(P)-binding protein</fullName>
    </submittedName>
</protein>
<dbReference type="Gene3D" id="3.40.50.720">
    <property type="entry name" value="NAD(P)-binding Rossmann-like Domain"/>
    <property type="match status" value="1"/>
</dbReference>
<evidence type="ECO:0000256" key="1">
    <source>
        <dbReference type="ARBA" id="ARBA00006484"/>
    </source>
</evidence>
<dbReference type="PANTHER" id="PTHR43899:SF13">
    <property type="entry name" value="RH59310P"/>
    <property type="match status" value="1"/>
</dbReference>
<dbReference type="RefSeq" id="XP_018036657.1">
    <property type="nucleotide sequence ID" value="XM_018178519.1"/>
</dbReference>
<dbReference type="Proteomes" id="UP000077069">
    <property type="component" value="Unassembled WGS sequence"/>
</dbReference>
<reference evidence="3 4" key="1">
    <citation type="submission" date="2016-05" db="EMBL/GenBank/DDBJ databases">
        <title>Comparative analysis of secretome profiles of manganese(II)-oxidizing ascomycete fungi.</title>
        <authorList>
            <consortium name="DOE Joint Genome Institute"/>
            <person name="Zeiner C.A."/>
            <person name="Purvine S.O."/>
            <person name="Zink E.M."/>
            <person name="Wu S."/>
            <person name="Pasa-Tolic L."/>
            <person name="Chaput D.L."/>
            <person name="Haridas S."/>
            <person name="Grigoriev I.V."/>
            <person name="Santelli C.M."/>
            <person name="Hansel C.M."/>
        </authorList>
    </citation>
    <scope>NUCLEOTIDE SEQUENCE [LARGE SCALE GENOMIC DNA]</scope>
    <source>
        <strain evidence="3 4">AP3s5-JAC2a</strain>
    </source>
</reference>
<dbReference type="EMBL" id="KV441552">
    <property type="protein sequence ID" value="OAG06292.1"/>
    <property type="molecule type" value="Genomic_DNA"/>
</dbReference>
<dbReference type="Pfam" id="PF00106">
    <property type="entry name" value="adh_short"/>
    <property type="match status" value="1"/>
</dbReference>
<evidence type="ECO:0000313" key="4">
    <source>
        <dbReference type="Proteomes" id="UP000077069"/>
    </source>
</evidence>
<comment type="similarity">
    <text evidence="1">Belongs to the short-chain dehydrogenases/reductases (SDR) family.</text>
</comment>
<keyword evidence="4" id="KW-1185">Reference proteome</keyword>
<evidence type="ECO:0000256" key="2">
    <source>
        <dbReference type="ARBA" id="ARBA00023002"/>
    </source>
</evidence>
<sequence>MRRGFLLIQKGRTRDWTSATQRIARQIKFTSPGLLRKKNQCIISWSSLVFLTNPTPTISSTMPLPLVHYLYRSGLPKYFRQDSNGESSWALVTGASDGIGWELSRQLAERGFNVILHGRNTAKLSRCRSELEASFPARHFRTIAVDASAFTDADIDRIVATTTDIPLTILVNNVGGTAPLSSNFKHFEDYTTAEIDAVFSLNITFPLKLTRAILPRFQAQSSPTLVLTCGSQSQIGQAYVAGYSATKGALHTWSRALAAEQYESKSQVEILEVIVGGTYTQQLQKDPNMKPGVFMPTAEIMARAALARVGHGHRWVVGYWGHWVQGFLLYTCLPGWMADSVVAGILKPSVEAKKT</sequence>
<dbReference type="GeneID" id="28762005"/>
<dbReference type="PRINTS" id="PR00081">
    <property type="entry name" value="GDHRDH"/>
</dbReference>
<dbReference type="InterPro" id="IPR002347">
    <property type="entry name" value="SDR_fam"/>
</dbReference>
<dbReference type="InterPro" id="IPR036291">
    <property type="entry name" value="NAD(P)-bd_dom_sf"/>
</dbReference>
<accession>A0A177CH69</accession>
<dbReference type="GO" id="GO:0005783">
    <property type="term" value="C:endoplasmic reticulum"/>
    <property type="evidence" value="ECO:0007669"/>
    <property type="project" value="TreeGrafter"/>
</dbReference>
<gene>
    <name evidence="3" type="ORF">CC84DRAFT_1164596</name>
</gene>
<dbReference type="STRING" id="1460663.A0A177CH69"/>
<evidence type="ECO:0000313" key="3">
    <source>
        <dbReference type="EMBL" id="OAG06292.1"/>
    </source>
</evidence>
<organism evidence="3 4">
    <name type="scientific">Paraphaeosphaeria sporulosa</name>
    <dbReference type="NCBI Taxonomy" id="1460663"/>
    <lineage>
        <taxon>Eukaryota</taxon>
        <taxon>Fungi</taxon>
        <taxon>Dikarya</taxon>
        <taxon>Ascomycota</taxon>
        <taxon>Pezizomycotina</taxon>
        <taxon>Dothideomycetes</taxon>
        <taxon>Pleosporomycetidae</taxon>
        <taxon>Pleosporales</taxon>
        <taxon>Massarineae</taxon>
        <taxon>Didymosphaeriaceae</taxon>
        <taxon>Paraphaeosphaeria</taxon>
    </lineage>
</organism>
<proteinExistence type="inferred from homology"/>
<keyword evidence="2" id="KW-0560">Oxidoreductase</keyword>
<dbReference type="PANTHER" id="PTHR43899">
    <property type="entry name" value="RH59310P"/>
    <property type="match status" value="1"/>
</dbReference>
<dbReference type="GO" id="GO:0016491">
    <property type="term" value="F:oxidoreductase activity"/>
    <property type="evidence" value="ECO:0007669"/>
    <property type="project" value="UniProtKB-KW"/>
</dbReference>
<dbReference type="InParanoid" id="A0A177CH69"/>